<sequence>MREELIKARELSRKQQLTAPVDGIVQELAVHTTGGVVSPAEVLMKIVPLDQPLMAEVWLENKDIGFVEAGQPAEIKVHTFPFTKYGVIPGTIEKLSADATADELKGLIYKASVRLSRTALDIDGRMVELVPGMGVSAEVKTGKRLLIEYITAPLLRYKSDSVEER</sequence>
<name>A0ABW1ZWT2_9GAMM</name>
<evidence type="ECO:0000259" key="1">
    <source>
        <dbReference type="Pfam" id="PF26002"/>
    </source>
</evidence>
<dbReference type="Pfam" id="PF26002">
    <property type="entry name" value="Beta-barrel_AprE"/>
    <property type="match status" value="1"/>
</dbReference>
<dbReference type="RefSeq" id="WP_379908208.1">
    <property type="nucleotide sequence ID" value="NZ_JBHSWE010000001.1"/>
</dbReference>
<dbReference type="PANTHER" id="PTHR30386:SF27">
    <property type="entry name" value="MEMBRANE FUSION PROTEIN (MFP) FAMILY PROTEIN"/>
    <property type="match status" value="1"/>
</dbReference>
<feature type="domain" description="AprE-like beta-barrel" evidence="1">
    <location>
        <begin position="53"/>
        <end position="142"/>
    </location>
</feature>
<comment type="caution">
    <text evidence="2">The sequence shown here is derived from an EMBL/GenBank/DDBJ whole genome shotgun (WGS) entry which is preliminary data.</text>
</comment>
<dbReference type="Gene3D" id="2.40.30.170">
    <property type="match status" value="1"/>
</dbReference>
<organism evidence="2 3">
    <name type="scientific">Marinobacterium aestuariivivens</name>
    <dbReference type="NCBI Taxonomy" id="1698799"/>
    <lineage>
        <taxon>Bacteria</taxon>
        <taxon>Pseudomonadati</taxon>
        <taxon>Pseudomonadota</taxon>
        <taxon>Gammaproteobacteria</taxon>
        <taxon>Oceanospirillales</taxon>
        <taxon>Oceanospirillaceae</taxon>
        <taxon>Marinobacterium</taxon>
    </lineage>
</organism>
<dbReference type="Proteomes" id="UP001596422">
    <property type="component" value="Unassembled WGS sequence"/>
</dbReference>
<reference evidence="3" key="1">
    <citation type="journal article" date="2019" name="Int. J. Syst. Evol. Microbiol.">
        <title>The Global Catalogue of Microorganisms (GCM) 10K type strain sequencing project: providing services to taxonomists for standard genome sequencing and annotation.</title>
        <authorList>
            <consortium name="The Broad Institute Genomics Platform"/>
            <consortium name="The Broad Institute Genome Sequencing Center for Infectious Disease"/>
            <person name="Wu L."/>
            <person name="Ma J."/>
        </authorList>
    </citation>
    <scope>NUCLEOTIDE SEQUENCE [LARGE SCALE GENOMIC DNA]</scope>
    <source>
        <strain evidence="3">NBRC 111756</strain>
    </source>
</reference>
<proteinExistence type="predicted"/>
<dbReference type="EMBL" id="JBHSWE010000001">
    <property type="protein sequence ID" value="MFC6669662.1"/>
    <property type="molecule type" value="Genomic_DNA"/>
</dbReference>
<gene>
    <name evidence="2" type="ORF">ACFQDL_05850</name>
</gene>
<protein>
    <submittedName>
        <fullName evidence="2">HlyD family efflux transporter periplasmic adaptor subunit</fullName>
    </submittedName>
</protein>
<accession>A0ABW1ZWT2</accession>
<dbReference type="InterPro" id="IPR058982">
    <property type="entry name" value="Beta-barrel_AprE"/>
</dbReference>
<dbReference type="InterPro" id="IPR050739">
    <property type="entry name" value="MFP"/>
</dbReference>
<dbReference type="PRINTS" id="PR01490">
    <property type="entry name" value="RTXTOXIND"/>
</dbReference>
<evidence type="ECO:0000313" key="2">
    <source>
        <dbReference type="EMBL" id="MFC6669662.1"/>
    </source>
</evidence>
<dbReference type="PANTHER" id="PTHR30386">
    <property type="entry name" value="MEMBRANE FUSION SUBUNIT OF EMRAB-TOLC MULTIDRUG EFFLUX PUMP"/>
    <property type="match status" value="1"/>
</dbReference>
<keyword evidence="3" id="KW-1185">Reference proteome</keyword>
<evidence type="ECO:0000313" key="3">
    <source>
        <dbReference type="Proteomes" id="UP001596422"/>
    </source>
</evidence>